<dbReference type="PROSITE" id="PS01124">
    <property type="entry name" value="HTH_ARAC_FAMILY_2"/>
    <property type="match status" value="2"/>
</dbReference>
<organism evidence="5 7">
    <name type="scientific">Pedobacter alluvionis</name>
    <dbReference type="NCBI Taxonomy" id="475253"/>
    <lineage>
        <taxon>Bacteria</taxon>
        <taxon>Pseudomonadati</taxon>
        <taxon>Bacteroidota</taxon>
        <taxon>Sphingobacteriia</taxon>
        <taxon>Sphingobacteriales</taxon>
        <taxon>Sphingobacteriaceae</taxon>
        <taxon>Pedobacter</taxon>
    </lineage>
</organism>
<dbReference type="EMBL" id="SOPX01000001">
    <property type="protein sequence ID" value="TFB33206.1"/>
    <property type="molecule type" value="Genomic_DNA"/>
</dbReference>
<dbReference type="EMBL" id="RCCK01000011">
    <property type="protein sequence ID" value="RLJ77584.1"/>
    <property type="molecule type" value="Genomic_DNA"/>
</dbReference>
<dbReference type="InterPro" id="IPR018060">
    <property type="entry name" value="HTH_AraC"/>
</dbReference>
<evidence type="ECO:0000313" key="6">
    <source>
        <dbReference type="EMBL" id="TFB33206.1"/>
    </source>
</evidence>
<protein>
    <submittedName>
        <fullName evidence="6">AraC family transcriptional regulator</fullName>
    </submittedName>
    <submittedName>
        <fullName evidence="5">Helix-turn-helix protein</fullName>
    </submittedName>
</protein>
<evidence type="ECO:0000313" key="7">
    <source>
        <dbReference type="Proteomes" id="UP000273898"/>
    </source>
</evidence>
<evidence type="ECO:0000256" key="3">
    <source>
        <dbReference type="ARBA" id="ARBA00023163"/>
    </source>
</evidence>
<dbReference type="GO" id="GO:0043565">
    <property type="term" value="F:sequence-specific DNA binding"/>
    <property type="evidence" value="ECO:0007669"/>
    <property type="project" value="InterPro"/>
</dbReference>
<dbReference type="GO" id="GO:0003700">
    <property type="term" value="F:DNA-binding transcription factor activity"/>
    <property type="evidence" value="ECO:0007669"/>
    <property type="project" value="InterPro"/>
</dbReference>
<dbReference type="Pfam" id="PF12833">
    <property type="entry name" value="HTH_18"/>
    <property type="match status" value="2"/>
</dbReference>
<evidence type="ECO:0000256" key="2">
    <source>
        <dbReference type="ARBA" id="ARBA00023125"/>
    </source>
</evidence>
<keyword evidence="2" id="KW-0238">DNA-binding</keyword>
<dbReference type="PANTHER" id="PTHR43280:SF2">
    <property type="entry name" value="HTH-TYPE TRANSCRIPTIONAL REGULATOR EXSA"/>
    <property type="match status" value="1"/>
</dbReference>
<evidence type="ECO:0000256" key="1">
    <source>
        <dbReference type="ARBA" id="ARBA00023015"/>
    </source>
</evidence>
<accession>A0A497Y4Y5</accession>
<evidence type="ECO:0000313" key="8">
    <source>
        <dbReference type="Proteomes" id="UP000297429"/>
    </source>
</evidence>
<dbReference type="Gene3D" id="1.10.10.60">
    <property type="entry name" value="Homeodomain-like"/>
    <property type="match status" value="2"/>
</dbReference>
<keyword evidence="8" id="KW-1185">Reference proteome</keyword>
<dbReference type="RefSeq" id="WP_121284328.1">
    <property type="nucleotide sequence ID" value="NZ_RCCK01000011.1"/>
</dbReference>
<dbReference type="OrthoDB" id="642439at2"/>
<dbReference type="SMART" id="SM00342">
    <property type="entry name" value="HTH_ARAC"/>
    <property type="match status" value="2"/>
</dbReference>
<dbReference type="PANTHER" id="PTHR43280">
    <property type="entry name" value="ARAC-FAMILY TRANSCRIPTIONAL REGULATOR"/>
    <property type="match status" value="1"/>
</dbReference>
<dbReference type="InterPro" id="IPR009057">
    <property type="entry name" value="Homeodomain-like_sf"/>
</dbReference>
<reference evidence="6 8" key="2">
    <citation type="submission" date="2019-03" db="EMBL/GenBank/DDBJ databases">
        <authorList>
            <person name="He R.-H."/>
        </authorList>
    </citation>
    <scope>NUCLEOTIDE SEQUENCE [LARGE SCALE GENOMIC DNA]</scope>
    <source>
        <strain evidence="6 8">DSM 19624</strain>
    </source>
</reference>
<dbReference type="Proteomes" id="UP000297429">
    <property type="component" value="Unassembled WGS sequence"/>
</dbReference>
<gene>
    <name evidence="5" type="ORF">BCL90_2680</name>
    <name evidence="6" type="ORF">E3V97_03945</name>
</gene>
<dbReference type="SUPFAM" id="SSF46689">
    <property type="entry name" value="Homeodomain-like"/>
    <property type="match status" value="2"/>
</dbReference>
<keyword evidence="1" id="KW-0805">Transcription regulation</keyword>
<evidence type="ECO:0000313" key="5">
    <source>
        <dbReference type="EMBL" id="RLJ77584.1"/>
    </source>
</evidence>
<keyword evidence="3" id="KW-0804">Transcription</keyword>
<proteinExistence type="predicted"/>
<name>A0A497Y4Y5_9SPHI</name>
<comment type="caution">
    <text evidence="5">The sequence shown here is derived from an EMBL/GenBank/DDBJ whole genome shotgun (WGS) entry which is preliminary data.</text>
</comment>
<sequence length="282" mass="32392">MNLHRTPPSKLSSPIPPTITITVRKKHHFIDLMMAHIESKYDDVNFCVVKLATLLKMTASQLTRRVFELTGNTPAKLILHHRLCKACYLLLNSNEPVKNIAQFTGFRAQASFCRSFTNAFKISPSKYRETQNADHDLITYWKIPIDMSDAKILLNHAAQHQWLKKLLSFSLSECFNHKESIPKLAKLLNTTPSTLSRKLKELYPITSARFIRDLRLQYASELLGNADTITEVAVATGFFDHSHFCRCFKTVFGTFPSMFKMKKNSEMPVSWLKNKLLEEIVK</sequence>
<feature type="domain" description="HTH araC/xylS-type" evidence="4">
    <location>
        <begin position="161"/>
        <end position="262"/>
    </location>
</feature>
<evidence type="ECO:0000259" key="4">
    <source>
        <dbReference type="PROSITE" id="PS01124"/>
    </source>
</evidence>
<dbReference type="AlphaFoldDB" id="A0A497Y4Y5"/>
<feature type="domain" description="HTH araC/xylS-type" evidence="4">
    <location>
        <begin position="31"/>
        <end position="130"/>
    </location>
</feature>
<dbReference type="Proteomes" id="UP000273898">
    <property type="component" value="Unassembled WGS sequence"/>
</dbReference>
<reference evidence="5 7" key="1">
    <citation type="submission" date="2018-10" db="EMBL/GenBank/DDBJ databases">
        <title>Genomic Encyclopedia of Archaeal and Bacterial Type Strains, Phase II (KMG-II): from individual species to whole genera.</title>
        <authorList>
            <person name="Goeker M."/>
        </authorList>
    </citation>
    <scope>NUCLEOTIDE SEQUENCE [LARGE SCALE GENOMIC DNA]</scope>
    <source>
        <strain evidence="5 7">DSM 19624</strain>
    </source>
</reference>